<feature type="compositionally biased region" description="Low complexity" evidence="4">
    <location>
        <begin position="231"/>
        <end position="277"/>
    </location>
</feature>
<reference evidence="7 8" key="1">
    <citation type="submission" date="2017-08" db="EMBL/GenBank/DDBJ databases">
        <title>Draft genome sequences of 64 type strains of genus Staph aureus.</title>
        <authorList>
            <person name="Cole K."/>
            <person name="Golubchik T."/>
            <person name="Russell J."/>
            <person name="Foster D."/>
            <person name="Llewelyn M."/>
            <person name="Wilson D."/>
            <person name="Crook D."/>
            <person name="Paul J."/>
        </authorList>
    </citation>
    <scope>NUCLEOTIDE SEQUENCE [LARGE SCALE GENOMIC DNA]</scope>
    <source>
        <strain evidence="7 8">NCTC 12101</strain>
    </source>
</reference>
<feature type="region of interest" description="Disordered" evidence="4">
    <location>
        <begin position="228"/>
        <end position="281"/>
    </location>
</feature>
<feature type="region of interest" description="Disordered" evidence="4">
    <location>
        <begin position="19"/>
        <end position="86"/>
    </location>
</feature>
<dbReference type="InterPro" id="IPR016071">
    <property type="entry name" value="Staphylococal_nuclease_OB-fold"/>
</dbReference>
<evidence type="ECO:0000256" key="4">
    <source>
        <dbReference type="SAM" id="MobiDB-lite"/>
    </source>
</evidence>
<evidence type="ECO:0000259" key="6">
    <source>
        <dbReference type="PROSITE" id="PS50830"/>
    </source>
</evidence>
<dbReference type="SMART" id="SM00894">
    <property type="entry name" value="Excalibur"/>
    <property type="match status" value="1"/>
</dbReference>
<dbReference type="RefSeq" id="WP_083498208.1">
    <property type="nucleotide sequence ID" value="NZ_AP024589.1"/>
</dbReference>
<evidence type="ECO:0000256" key="1">
    <source>
        <dbReference type="ARBA" id="ARBA00022722"/>
    </source>
</evidence>
<keyword evidence="3" id="KW-0378">Hydrolase</keyword>
<dbReference type="Pfam" id="PF05901">
    <property type="entry name" value="Excalibur"/>
    <property type="match status" value="1"/>
</dbReference>
<dbReference type="GeneID" id="64981929"/>
<evidence type="ECO:0000313" key="7">
    <source>
        <dbReference type="EMBL" id="PNZ66785.1"/>
    </source>
</evidence>
<dbReference type="InterPro" id="IPR008613">
    <property type="entry name" value="Excalibur_Ca-bd_domain"/>
</dbReference>
<dbReference type="Proteomes" id="UP000242470">
    <property type="component" value="Unassembled WGS sequence"/>
</dbReference>
<dbReference type="SMART" id="SM00318">
    <property type="entry name" value="SNc"/>
    <property type="match status" value="1"/>
</dbReference>
<dbReference type="GO" id="GO:0016787">
    <property type="term" value="F:hydrolase activity"/>
    <property type="evidence" value="ECO:0007669"/>
    <property type="project" value="UniProtKB-KW"/>
</dbReference>
<evidence type="ECO:0000256" key="3">
    <source>
        <dbReference type="ARBA" id="ARBA00022801"/>
    </source>
</evidence>
<keyword evidence="7" id="KW-0238">DNA-binding</keyword>
<dbReference type="AlphaFoldDB" id="A0AAP8TSU1"/>
<dbReference type="GO" id="GO:0004519">
    <property type="term" value="F:endonuclease activity"/>
    <property type="evidence" value="ECO:0007669"/>
    <property type="project" value="UniProtKB-KW"/>
</dbReference>
<keyword evidence="1" id="KW-0540">Nuclease</keyword>
<dbReference type="PANTHER" id="PTHR12302">
    <property type="entry name" value="EBNA2 BINDING PROTEIN P100"/>
    <property type="match status" value="1"/>
</dbReference>
<dbReference type="InterPro" id="IPR035437">
    <property type="entry name" value="SNase_OB-fold_sf"/>
</dbReference>
<name>A0AAP8TSU1_9STAP</name>
<dbReference type="PROSITE" id="PS50830">
    <property type="entry name" value="TNASE_3"/>
    <property type="match status" value="1"/>
</dbReference>
<dbReference type="PROSITE" id="PS51257">
    <property type="entry name" value="PROKAR_LIPOPROTEIN"/>
    <property type="match status" value="1"/>
</dbReference>
<dbReference type="Gene3D" id="2.40.50.90">
    <property type="match status" value="1"/>
</dbReference>
<protein>
    <submittedName>
        <fullName evidence="7">DNA-binding protein</fullName>
    </submittedName>
</protein>
<feature type="chain" id="PRO_5042850557" evidence="5">
    <location>
        <begin position="18"/>
        <end position="335"/>
    </location>
</feature>
<evidence type="ECO:0000256" key="2">
    <source>
        <dbReference type="ARBA" id="ARBA00022759"/>
    </source>
</evidence>
<dbReference type="SUPFAM" id="SSF50199">
    <property type="entry name" value="Staphylococcal nuclease"/>
    <property type="match status" value="1"/>
</dbReference>
<feature type="region of interest" description="Disordered" evidence="4">
    <location>
        <begin position="307"/>
        <end position="335"/>
    </location>
</feature>
<feature type="compositionally biased region" description="Basic and acidic residues" evidence="4">
    <location>
        <begin position="22"/>
        <end position="77"/>
    </location>
</feature>
<evidence type="ECO:0000313" key="8">
    <source>
        <dbReference type="Proteomes" id="UP000242470"/>
    </source>
</evidence>
<feature type="signal peptide" evidence="5">
    <location>
        <begin position="1"/>
        <end position="17"/>
    </location>
</feature>
<organism evidence="7 8">
    <name type="scientific">Staphylococcus auricularis</name>
    <dbReference type="NCBI Taxonomy" id="29379"/>
    <lineage>
        <taxon>Bacteria</taxon>
        <taxon>Bacillati</taxon>
        <taxon>Bacillota</taxon>
        <taxon>Bacilli</taxon>
        <taxon>Bacillales</taxon>
        <taxon>Staphylococcaceae</taxon>
        <taxon>Staphylococcus</taxon>
    </lineage>
</organism>
<dbReference type="PANTHER" id="PTHR12302:SF3">
    <property type="entry name" value="SERINE_THREONINE-PROTEIN KINASE 31"/>
    <property type="match status" value="1"/>
</dbReference>
<feature type="domain" description="TNase-like" evidence="6">
    <location>
        <begin position="88"/>
        <end position="222"/>
    </location>
</feature>
<sequence length="335" mass="36816">MKKKLLFLALASFLVLGACEDSEQKDSEESKTSETKKKDDSKKEEKQKDKAASKEEKTDEQKGEEKSEESNKEKESEATAEPVAGTTARIPVKLSATVDGDTAKFVYKGAVKTFRFLLIDTPETKHPRVGKQPFGQEASDRTAELLKQAKKIEVEFDVGEKKDKYDRYLTYVYVDGKLLNNILVREGLAKVAYVYVPNTRYLSDLEASQEQAKAEQIGIWSLGSAFEDESANNTGDNNNNDATVNDNNNAPAANDNNNAPATNDNNASNDTTGANNAVDNTQVPNENVQAPASLSESFANCTALREVYPNGVPSGHPAYEPRHDRDKDDFACEAN</sequence>
<accession>A0AAP8TSU1</accession>
<dbReference type="GO" id="GO:0003677">
    <property type="term" value="F:DNA binding"/>
    <property type="evidence" value="ECO:0007669"/>
    <property type="project" value="UniProtKB-KW"/>
</dbReference>
<dbReference type="EMBL" id="PPQW01000051">
    <property type="protein sequence ID" value="PNZ66785.1"/>
    <property type="molecule type" value="Genomic_DNA"/>
</dbReference>
<gene>
    <name evidence="7" type="ORF">CD158_07835</name>
</gene>
<keyword evidence="5" id="KW-0732">Signal</keyword>
<comment type="caution">
    <text evidence="7">The sequence shown here is derived from an EMBL/GenBank/DDBJ whole genome shotgun (WGS) entry which is preliminary data.</text>
</comment>
<proteinExistence type="predicted"/>
<evidence type="ECO:0000256" key="5">
    <source>
        <dbReference type="SAM" id="SignalP"/>
    </source>
</evidence>
<dbReference type="Pfam" id="PF00565">
    <property type="entry name" value="SNase"/>
    <property type="match status" value="1"/>
</dbReference>
<feature type="compositionally biased region" description="Basic and acidic residues" evidence="4">
    <location>
        <begin position="319"/>
        <end position="335"/>
    </location>
</feature>
<keyword evidence="2" id="KW-0255">Endonuclease</keyword>